<evidence type="ECO:0000313" key="1">
    <source>
        <dbReference type="EMBL" id="VEI61594.1"/>
    </source>
</evidence>
<dbReference type="RefSeq" id="WP_126530461.1">
    <property type="nucleotide sequence ID" value="NZ_LR134493.1"/>
</dbReference>
<proteinExistence type="predicted"/>
<dbReference type="AlphaFoldDB" id="A0A448S1X5"/>
<name>A0A448S1X5_SERRU</name>
<accession>A0A448S1X5</accession>
<organism evidence="1 2">
    <name type="scientific">Serratia rubidaea</name>
    <name type="common">Serratia marinorubra</name>
    <dbReference type="NCBI Taxonomy" id="61652"/>
    <lineage>
        <taxon>Bacteria</taxon>
        <taxon>Pseudomonadati</taxon>
        <taxon>Pseudomonadota</taxon>
        <taxon>Gammaproteobacteria</taxon>
        <taxon>Enterobacterales</taxon>
        <taxon>Yersiniaceae</taxon>
        <taxon>Serratia</taxon>
    </lineage>
</organism>
<sequence length="190" mass="20970">MASTISSVSICSNALLLLGDGPINSFDEGTDHARLCANLYPSVRDDLLRKHPWNCAVKRVVLSPSAIVPVFGFRFQFPLPGDMVRILSIGAPWEYEAYRVEGNKILANMQSLHLRYVFRNENEATWDPALVQLAEVTMAAKLAYAVTGSASLRDALTQEAAFLLRQAKAIDGQEEPPEELGGYPTLESRF</sequence>
<reference evidence="1 2" key="1">
    <citation type="submission" date="2018-12" db="EMBL/GenBank/DDBJ databases">
        <authorList>
            <consortium name="Pathogen Informatics"/>
        </authorList>
    </citation>
    <scope>NUCLEOTIDE SEQUENCE [LARGE SCALE GENOMIC DNA]</scope>
    <source>
        <strain evidence="1 2">NCTC10036</strain>
    </source>
</reference>
<evidence type="ECO:0000313" key="2">
    <source>
        <dbReference type="Proteomes" id="UP000281904"/>
    </source>
</evidence>
<protein>
    <submittedName>
        <fullName evidence="1">Uncharacterized protein</fullName>
    </submittedName>
</protein>
<dbReference type="Proteomes" id="UP000281904">
    <property type="component" value="Chromosome"/>
</dbReference>
<dbReference type="EMBL" id="LR134493">
    <property type="protein sequence ID" value="VEI61594.1"/>
    <property type="molecule type" value="Genomic_DNA"/>
</dbReference>
<gene>
    <name evidence="1" type="ORF">NCTC10036_00579</name>
</gene>